<evidence type="ECO:0000313" key="1">
    <source>
        <dbReference type="EMBL" id="RRT90073.1"/>
    </source>
</evidence>
<dbReference type="RefSeq" id="WP_125350094.1">
    <property type="nucleotide sequence ID" value="NZ_RHPN01000021.1"/>
</dbReference>
<evidence type="ECO:0000313" key="2">
    <source>
        <dbReference type="Proteomes" id="UP000267844"/>
    </source>
</evidence>
<comment type="caution">
    <text evidence="1">The sequence shown here is derived from an EMBL/GenBank/DDBJ whole genome shotgun (WGS) entry which is preliminary data.</text>
</comment>
<name>A0A3R8UCA6_9FLAO</name>
<gene>
    <name evidence="1" type="ORF">EGI89_10060</name>
</gene>
<sequence>MKKIRIHDLVNFNKKSERSKITQVNNFKKEIPEVEKNKKDSGGDYWISCNSALIKYFKTEDTKVLNHKIEHLKSMIDNTPRKQTKDRFNSNIDRINNFISFNIKEIKPSEEIKILKKEEKYPKLKINDLTIEVKPDIIYSFNDDEIGSVWFITKKGGFKSNELAMFCDINFRYLTKVYSEKHNINTDFVTVIDVFNTSYMTYSQIKDGEIISPLNNTIEEFKKLLR</sequence>
<proteinExistence type="predicted"/>
<organism evidence="1 2">
    <name type="scientific">Empedobacter falsenii</name>
    <dbReference type="NCBI Taxonomy" id="343874"/>
    <lineage>
        <taxon>Bacteria</taxon>
        <taxon>Pseudomonadati</taxon>
        <taxon>Bacteroidota</taxon>
        <taxon>Flavobacteriia</taxon>
        <taxon>Flavobacteriales</taxon>
        <taxon>Weeksellaceae</taxon>
        <taxon>Empedobacter</taxon>
    </lineage>
</organism>
<dbReference type="EMBL" id="RHPO01000021">
    <property type="protein sequence ID" value="RRT90073.1"/>
    <property type="molecule type" value="Genomic_DNA"/>
</dbReference>
<protein>
    <submittedName>
        <fullName evidence="1">Uncharacterized protein</fullName>
    </submittedName>
</protein>
<reference evidence="1 2" key="1">
    <citation type="submission" date="2018-10" db="EMBL/GenBank/DDBJ databases">
        <title>Transmission dynamics of multidrug resistant bacteria on intensive care unit surfaces.</title>
        <authorList>
            <person name="D'Souza A.W."/>
            <person name="Potter R.F."/>
            <person name="Wallace M."/>
            <person name="Shupe A."/>
            <person name="Patel S."/>
            <person name="Sun S."/>
            <person name="Gul D."/>
            <person name="Kwon J.H."/>
            <person name="Andleeb S."/>
            <person name="Burnham C.-A.D."/>
            <person name="Dantas G."/>
        </authorList>
    </citation>
    <scope>NUCLEOTIDE SEQUENCE [LARGE SCALE GENOMIC DNA]</scope>
    <source>
        <strain evidence="1 2">WF_348</strain>
    </source>
</reference>
<dbReference type="Proteomes" id="UP000267844">
    <property type="component" value="Unassembled WGS sequence"/>
</dbReference>
<dbReference type="AlphaFoldDB" id="A0A3R8UCA6"/>
<accession>A0A3R8UCA6</accession>